<gene>
    <name evidence="4" type="ORF">JN12_00660</name>
</gene>
<dbReference type="PANTHER" id="PTHR44591:SF3">
    <property type="entry name" value="RESPONSE REGULATORY DOMAIN-CONTAINING PROTEIN"/>
    <property type="match status" value="1"/>
</dbReference>
<sequence>MTESTPAIGNGSPKPKVMLVDDEECIRNLVCDLLTANGIDVLTADGADACLHHLRNGFRGVILMDLMMPDKTGWETIREIKRAGLLHGNVIAMLTAVDIPDEGMDGLQEIVIDYITKPFIPDEFLAAVKRYLGYLDEAARYGE</sequence>
<dbReference type="OrthoDB" id="5295285at2"/>
<proteinExistence type="predicted"/>
<dbReference type="Pfam" id="PF00072">
    <property type="entry name" value="Response_reg"/>
    <property type="match status" value="1"/>
</dbReference>
<name>A0A562WRA3_9BACT</name>
<dbReference type="Proteomes" id="UP000319449">
    <property type="component" value="Unassembled WGS sequence"/>
</dbReference>
<dbReference type="InterPro" id="IPR001789">
    <property type="entry name" value="Sig_transdc_resp-reg_receiver"/>
</dbReference>
<keyword evidence="1 2" id="KW-0597">Phosphoprotein</keyword>
<dbReference type="GO" id="GO:0000160">
    <property type="term" value="P:phosphorelay signal transduction system"/>
    <property type="evidence" value="ECO:0007669"/>
    <property type="project" value="InterPro"/>
</dbReference>
<dbReference type="EMBL" id="VLLN01000003">
    <property type="protein sequence ID" value="TWJ32685.1"/>
    <property type="molecule type" value="Genomic_DNA"/>
</dbReference>
<evidence type="ECO:0000313" key="4">
    <source>
        <dbReference type="EMBL" id="TWJ32685.1"/>
    </source>
</evidence>
<dbReference type="SUPFAM" id="SSF52172">
    <property type="entry name" value="CheY-like"/>
    <property type="match status" value="1"/>
</dbReference>
<organism evidence="4 5">
    <name type="scientific">Geobacter argillaceus</name>
    <dbReference type="NCBI Taxonomy" id="345631"/>
    <lineage>
        <taxon>Bacteria</taxon>
        <taxon>Pseudomonadati</taxon>
        <taxon>Thermodesulfobacteriota</taxon>
        <taxon>Desulfuromonadia</taxon>
        <taxon>Geobacterales</taxon>
        <taxon>Geobacteraceae</taxon>
        <taxon>Geobacter</taxon>
    </lineage>
</organism>
<evidence type="ECO:0000259" key="3">
    <source>
        <dbReference type="PROSITE" id="PS50110"/>
    </source>
</evidence>
<reference evidence="4 5" key="1">
    <citation type="submission" date="2019-07" db="EMBL/GenBank/DDBJ databases">
        <title>Genomic Encyclopedia of Archaeal and Bacterial Type Strains, Phase II (KMG-II): from individual species to whole genera.</title>
        <authorList>
            <person name="Goeker M."/>
        </authorList>
    </citation>
    <scope>NUCLEOTIDE SEQUENCE [LARGE SCALE GENOMIC DNA]</scope>
    <source>
        <strain evidence="4 5">ATCC BAA-1139</strain>
    </source>
</reference>
<evidence type="ECO:0000313" key="5">
    <source>
        <dbReference type="Proteomes" id="UP000319449"/>
    </source>
</evidence>
<dbReference type="AlphaFoldDB" id="A0A562WRA3"/>
<dbReference type="PANTHER" id="PTHR44591">
    <property type="entry name" value="STRESS RESPONSE REGULATOR PROTEIN 1"/>
    <property type="match status" value="1"/>
</dbReference>
<evidence type="ECO:0000256" key="1">
    <source>
        <dbReference type="ARBA" id="ARBA00022553"/>
    </source>
</evidence>
<accession>A0A562WRA3</accession>
<feature type="modified residue" description="4-aspartylphosphate" evidence="2">
    <location>
        <position position="65"/>
    </location>
</feature>
<protein>
    <submittedName>
        <fullName evidence="4">Response regulator receiver domain-containing protein</fullName>
    </submittedName>
</protein>
<dbReference type="RefSeq" id="WP_145018099.1">
    <property type="nucleotide sequence ID" value="NZ_VLLN01000003.1"/>
</dbReference>
<dbReference type="SMART" id="SM00448">
    <property type="entry name" value="REC"/>
    <property type="match status" value="1"/>
</dbReference>
<dbReference type="PROSITE" id="PS50110">
    <property type="entry name" value="RESPONSE_REGULATORY"/>
    <property type="match status" value="1"/>
</dbReference>
<dbReference type="Gene3D" id="3.40.50.2300">
    <property type="match status" value="1"/>
</dbReference>
<dbReference type="InterPro" id="IPR050595">
    <property type="entry name" value="Bact_response_regulator"/>
</dbReference>
<dbReference type="InterPro" id="IPR011006">
    <property type="entry name" value="CheY-like_superfamily"/>
</dbReference>
<comment type="caution">
    <text evidence="4">The sequence shown here is derived from an EMBL/GenBank/DDBJ whole genome shotgun (WGS) entry which is preliminary data.</text>
</comment>
<evidence type="ECO:0000256" key="2">
    <source>
        <dbReference type="PROSITE-ProRule" id="PRU00169"/>
    </source>
</evidence>
<keyword evidence="5" id="KW-1185">Reference proteome</keyword>
<feature type="domain" description="Response regulatory" evidence="3">
    <location>
        <begin position="16"/>
        <end position="132"/>
    </location>
</feature>